<dbReference type="PIRSF" id="PIRSF005378">
    <property type="entry name" value="RNA3'_term_phos_cycl_euk"/>
    <property type="match status" value="1"/>
</dbReference>
<dbReference type="PANTHER" id="PTHR11096:SF0">
    <property type="entry name" value="RNA 3'-TERMINAL PHOSPHATE CYCLASE"/>
    <property type="match status" value="1"/>
</dbReference>
<dbReference type="HAMAP" id="MF_00200">
    <property type="entry name" value="RTC"/>
    <property type="match status" value="1"/>
</dbReference>
<dbReference type="GO" id="GO:0006396">
    <property type="term" value="P:RNA processing"/>
    <property type="evidence" value="ECO:0007669"/>
    <property type="project" value="UniProtKB-UniRule"/>
</dbReference>
<feature type="active site" description="Tele-AMP-histidine intermediate" evidence="5">
    <location>
        <position position="319"/>
    </location>
</feature>
<organism evidence="9 10">
    <name type="scientific">Caldiarchaeum subterraneum</name>
    <dbReference type="NCBI Taxonomy" id="311458"/>
    <lineage>
        <taxon>Archaea</taxon>
        <taxon>Nitrososphaerota</taxon>
        <taxon>Candidatus Caldarchaeales</taxon>
        <taxon>Candidatus Caldarchaeaceae</taxon>
        <taxon>Candidatus Caldarchaeum</taxon>
    </lineage>
</organism>
<keyword evidence="4 5" id="KW-0547">Nucleotide-binding</keyword>
<feature type="binding site" evidence="5">
    <location>
        <position position="104"/>
    </location>
    <ligand>
        <name>ATP</name>
        <dbReference type="ChEBI" id="CHEBI:30616"/>
    </ligand>
</feature>
<keyword evidence="5" id="KW-0963">Cytoplasm</keyword>
<dbReference type="EC" id="6.5.1.4" evidence="5 6"/>
<dbReference type="SUPFAM" id="SSF55205">
    <property type="entry name" value="EPT/RTPC-like"/>
    <property type="match status" value="1"/>
</dbReference>
<dbReference type="InterPro" id="IPR017770">
    <property type="entry name" value="RNA3'_term_phos_cyc_type_1"/>
</dbReference>
<dbReference type="Pfam" id="PF01137">
    <property type="entry name" value="RTC"/>
    <property type="match status" value="1"/>
</dbReference>
<comment type="function">
    <text evidence="5">Catalyzes the conversion of 3'-phosphate to a 2',3'-cyclic phosphodiester at the end of RNA. The mechanism of action of the enzyme occurs in 3 steps: (A) adenylation of the enzyme by ATP; (B) transfer of adenylate to an RNA-N3'P to produce RNA-N3'PP5'A; (C) and attack of the adjacent 2'-hydroxyl on the 3'-phosphorus in the diester linkage to produce the cyclic end product. The biological role of this enzyme is unknown but it is likely to function in some aspects of cellular RNA processing.</text>
</comment>
<dbReference type="Gene3D" id="3.65.10.20">
    <property type="entry name" value="RNA 3'-terminal phosphate cyclase domain"/>
    <property type="match status" value="1"/>
</dbReference>
<evidence type="ECO:0000259" key="7">
    <source>
        <dbReference type="Pfam" id="PF01137"/>
    </source>
</evidence>
<dbReference type="AlphaFoldDB" id="A0A833EC38"/>
<comment type="similarity">
    <text evidence="1 5">Belongs to the RNA 3'-terminal cyclase family. Type 1 subfamily.</text>
</comment>
<dbReference type="InterPro" id="IPR036553">
    <property type="entry name" value="RPTC_insert"/>
</dbReference>
<dbReference type="Gene3D" id="3.30.360.20">
    <property type="entry name" value="RNA 3'-terminal phosphate cyclase, insert domain"/>
    <property type="match status" value="1"/>
</dbReference>
<dbReference type="InterPro" id="IPR013792">
    <property type="entry name" value="RNA3'P_cycl/enolpyr_Trfase_a/b"/>
</dbReference>
<reference evidence="9" key="1">
    <citation type="journal article" date="2020" name="ISME J.">
        <title>Gammaproteobacteria mediating utilization of methyl-, sulfur- and petroleum organic compounds in deep ocean hydrothermal plumes.</title>
        <authorList>
            <person name="Zhou Z."/>
            <person name="Liu Y."/>
            <person name="Pan J."/>
            <person name="Cron B.R."/>
            <person name="Toner B.M."/>
            <person name="Anantharaman K."/>
            <person name="Breier J.A."/>
            <person name="Dick G.J."/>
            <person name="Li M."/>
        </authorList>
    </citation>
    <scope>NUCLEOTIDE SEQUENCE</scope>
    <source>
        <strain evidence="9">SZUA-1515</strain>
    </source>
</reference>
<evidence type="ECO:0000256" key="6">
    <source>
        <dbReference type="NCBIfam" id="TIGR03399"/>
    </source>
</evidence>
<evidence type="ECO:0000256" key="4">
    <source>
        <dbReference type="ARBA" id="ARBA00022741"/>
    </source>
</evidence>
<gene>
    <name evidence="5" type="primary">rtcA</name>
    <name evidence="9" type="ORF">EYH45_02675</name>
</gene>
<evidence type="ECO:0000256" key="2">
    <source>
        <dbReference type="ARBA" id="ARBA00021428"/>
    </source>
</evidence>
<proteinExistence type="inferred from homology"/>
<dbReference type="InterPro" id="IPR037136">
    <property type="entry name" value="RNA3'_phos_cyclase_dom_sf"/>
</dbReference>
<name>A0A833EC38_CALS0</name>
<dbReference type="InterPro" id="IPR000228">
    <property type="entry name" value="RNA3'_term_phos_cyc"/>
</dbReference>
<comment type="catalytic activity">
    <reaction evidence="5">
        <text>a 3'-end 3'-phospho-ribonucleotide-RNA + ATP = a 3'-end 2',3'-cyclophospho-ribonucleotide-RNA + AMP + diphosphate</text>
        <dbReference type="Rhea" id="RHEA:23976"/>
        <dbReference type="Rhea" id="RHEA-COMP:10463"/>
        <dbReference type="Rhea" id="RHEA-COMP:10464"/>
        <dbReference type="ChEBI" id="CHEBI:30616"/>
        <dbReference type="ChEBI" id="CHEBI:33019"/>
        <dbReference type="ChEBI" id="CHEBI:83062"/>
        <dbReference type="ChEBI" id="CHEBI:83064"/>
        <dbReference type="ChEBI" id="CHEBI:456215"/>
        <dbReference type="EC" id="6.5.1.4"/>
    </reaction>
</comment>
<dbReference type="Pfam" id="PF05189">
    <property type="entry name" value="RTC_insert"/>
    <property type="match status" value="1"/>
</dbReference>
<dbReference type="SUPFAM" id="SSF52913">
    <property type="entry name" value="RNA 3'-terminal phosphate cyclase, RPTC, insert domain"/>
    <property type="match status" value="1"/>
</dbReference>
<dbReference type="GO" id="GO:0005524">
    <property type="term" value="F:ATP binding"/>
    <property type="evidence" value="ECO:0007669"/>
    <property type="project" value="UniProtKB-KW"/>
</dbReference>
<sequence>MYVEELVVDGAFGEGGGQILRTSVAVAAVMQRPLRVFNIRAKRRPPGLRPQHLTAVKAVAQLSNASVSGLAVGSTEIRFYPSRVRGGRFEFDAGTAGSTTLILQSLMPVMAFADSGVEALIRGGTNNPLAPPLEYLENVVLPVLAKMGAVFKVRLHRRGFYPRGQGVISAHSSPVKVLNPINLTGRPKVRRVTGMAYSCRLPEHITERMAKAAEKMLRERGYDAEISREALQPNNPRCSPDPGTGIILYAWAGDLALGVDKLGEKGVPAEKVAEEAVKSILEEIDAEAPVDSHLGDQLVVWTALAEGVSEYETTRLTTHTTTAIEVCRRLTGAEFEVEGNLGGRARIKCRGVGHRNRYLE</sequence>
<keyword evidence="5" id="KW-0067">ATP-binding</keyword>
<dbReference type="Proteomes" id="UP000608579">
    <property type="component" value="Unassembled WGS sequence"/>
</dbReference>
<dbReference type="PANTHER" id="PTHR11096">
    <property type="entry name" value="RNA 3' TERMINAL PHOSPHATE CYCLASE"/>
    <property type="match status" value="1"/>
</dbReference>
<dbReference type="GO" id="GO:0003963">
    <property type="term" value="F:RNA-3'-phosphate cyclase activity"/>
    <property type="evidence" value="ECO:0007669"/>
    <property type="project" value="UniProtKB-UniRule"/>
</dbReference>
<dbReference type="InterPro" id="IPR013791">
    <property type="entry name" value="RNA3'-term_phos_cycl_insert"/>
</dbReference>
<evidence type="ECO:0000256" key="1">
    <source>
        <dbReference type="ARBA" id="ARBA00009206"/>
    </source>
</evidence>
<keyword evidence="3 5" id="KW-0436">Ligase</keyword>
<evidence type="ECO:0000256" key="5">
    <source>
        <dbReference type="HAMAP-Rule" id="MF_00200"/>
    </source>
</evidence>
<evidence type="ECO:0000313" key="9">
    <source>
        <dbReference type="EMBL" id="HIQ29450.1"/>
    </source>
</evidence>
<evidence type="ECO:0000259" key="8">
    <source>
        <dbReference type="Pfam" id="PF05189"/>
    </source>
</evidence>
<accession>A0A833EC38</accession>
<dbReference type="EMBL" id="DQVM01000047">
    <property type="protein sequence ID" value="HIQ29450.1"/>
    <property type="molecule type" value="Genomic_DNA"/>
</dbReference>
<dbReference type="NCBIfam" id="TIGR03399">
    <property type="entry name" value="RNA_3prim_cycl"/>
    <property type="match status" value="1"/>
</dbReference>
<dbReference type="InterPro" id="IPR023797">
    <property type="entry name" value="RNA3'_phos_cyclase_dom"/>
</dbReference>
<dbReference type="GO" id="GO:0005737">
    <property type="term" value="C:cytoplasm"/>
    <property type="evidence" value="ECO:0007669"/>
    <property type="project" value="UniProtKB-SubCell"/>
</dbReference>
<feature type="binding site" evidence="5">
    <location>
        <begin position="293"/>
        <end position="297"/>
    </location>
    <ligand>
        <name>ATP</name>
        <dbReference type="ChEBI" id="CHEBI:30616"/>
    </ligand>
</feature>
<feature type="domain" description="RNA 3'-terminal phosphate cyclase insert" evidence="8">
    <location>
        <begin position="186"/>
        <end position="284"/>
    </location>
</feature>
<comment type="subcellular location">
    <subcellularLocation>
        <location evidence="5">Cytoplasm</location>
    </subcellularLocation>
</comment>
<protein>
    <recommendedName>
        <fullName evidence="2 5">RNA 3'-terminal phosphate cyclase</fullName>
        <shortName evidence="5">RNA cyclase</shortName>
        <shortName evidence="5">RNA-3'-phosphate cyclase</shortName>
        <ecNumber evidence="5 6">6.5.1.4</ecNumber>
    </recommendedName>
</protein>
<evidence type="ECO:0000256" key="3">
    <source>
        <dbReference type="ARBA" id="ARBA00022598"/>
    </source>
</evidence>
<comment type="caution">
    <text evidence="9">The sequence shown here is derived from an EMBL/GenBank/DDBJ whole genome shotgun (WGS) entry which is preliminary data.</text>
</comment>
<evidence type="ECO:0000313" key="10">
    <source>
        <dbReference type="Proteomes" id="UP000608579"/>
    </source>
</evidence>
<feature type="domain" description="RNA 3'-terminal phosphate cyclase" evidence="7">
    <location>
        <begin position="13"/>
        <end position="337"/>
    </location>
</feature>